<comment type="caution">
    <text evidence="4">The sequence shown here is derived from an EMBL/GenBank/DDBJ whole genome shotgun (WGS) entry which is preliminary data.</text>
</comment>
<evidence type="ECO:0000313" key="4">
    <source>
        <dbReference type="EMBL" id="KAF0926186.1"/>
    </source>
</evidence>
<dbReference type="PANTHER" id="PTHR31415:SF82">
    <property type="entry name" value="OS05G0203150 PROTEIN"/>
    <property type="match status" value="1"/>
</dbReference>
<keyword evidence="5" id="KW-1185">Reference proteome</keyword>
<dbReference type="GO" id="GO:0005886">
    <property type="term" value="C:plasma membrane"/>
    <property type="evidence" value="ECO:0007669"/>
    <property type="project" value="TreeGrafter"/>
</dbReference>
<evidence type="ECO:0000256" key="2">
    <source>
        <dbReference type="ARBA" id="ARBA00023136"/>
    </source>
</evidence>
<evidence type="ECO:0000256" key="3">
    <source>
        <dbReference type="SAM" id="Phobius"/>
    </source>
</evidence>
<dbReference type="AlphaFoldDB" id="A0A6G1ENJ5"/>
<evidence type="ECO:0000256" key="1">
    <source>
        <dbReference type="ARBA" id="ARBA00004370"/>
    </source>
</evidence>
<keyword evidence="2 3" id="KW-0472">Membrane</keyword>
<dbReference type="InterPro" id="IPR044839">
    <property type="entry name" value="NDR1-like"/>
</dbReference>
<sequence length="214" mass="24278">MRWRSRRVESALSDLWNGLNKVYDYLNQLGVPSFICGCVQFWTPLSLTFLLLWLIYRPDRFHPHVDSAVLADLQLAKSSSPPPSSTGAGDSATPAWNDILRYDLAVDLSFRNSHRGFTIRYLDVGATAFYGATKLGPSNDALPSFRQGPKNTTRETAAGALNLRVRVELTLMYKVLFKKDVFFYNYDCWIWFRPPTKAKPVVFQGAGTNCWLVK</sequence>
<gene>
    <name evidence="4" type="ORF">E2562_022023</name>
</gene>
<evidence type="ECO:0008006" key="6">
    <source>
        <dbReference type="Google" id="ProtNLM"/>
    </source>
</evidence>
<dbReference type="Proteomes" id="UP000479710">
    <property type="component" value="Unassembled WGS sequence"/>
</dbReference>
<accession>A0A6G1ENJ5</accession>
<name>A0A6G1ENJ5_9ORYZ</name>
<dbReference type="GO" id="GO:0098542">
    <property type="term" value="P:defense response to other organism"/>
    <property type="evidence" value="ECO:0007669"/>
    <property type="project" value="InterPro"/>
</dbReference>
<organism evidence="4 5">
    <name type="scientific">Oryza meyeriana var. granulata</name>
    <dbReference type="NCBI Taxonomy" id="110450"/>
    <lineage>
        <taxon>Eukaryota</taxon>
        <taxon>Viridiplantae</taxon>
        <taxon>Streptophyta</taxon>
        <taxon>Embryophyta</taxon>
        <taxon>Tracheophyta</taxon>
        <taxon>Spermatophyta</taxon>
        <taxon>Magnoliopsida</taxon>
        <taxon>Liliopsida</taxon>
        <taxon>Poales</taxon>
        <taxon>Poaceae</taxon>
        <taxon>BOP clade</taxon>
        <taxon>Oryzoideae</taxon>
        <taxon>Oryzeae</taxon>
        <taxon>Oryzinae</taxon>
        <taxon>Oryza</taxon>
        <taxon>Oryza meyeriana</taxon>
    </lineage>
</organism>
<keyword evidence="3" id="KW-1133">Transmembrane helix</keyword>
<dbReference type="EMBL" id="SPHZ02000003">
    <property type="protein sequence ID" value="KAF0926186.1"/>
    <property type="molecule type" value="Genomic_DNA"/>
</dbReference>
<dbReference type="OrthoDB" id="1863930at2759"/>
<reference evidence="4 5" key="1">
    <citation type="submission" date="2019-11" db="EMBL/GenBank/DDBJ databases">
        <title>Whole genome sequence of Oryza granulata.</title>
        <authorList>
            <person name="Li W."/>
        </authorList>
    </citation>
    <scope>NUCLEOTIDE SEQUENCE [LARGE SCALE GENOMIC DNA]</scope>
    <source>
        <strain evidence="5">cv. Menghai</strain>
        <tissue evidence="4">Leaf</tissue>
    </source>
</reference>
<dbReference type="PANTHER" id="PTHR31415">
    <property type="entry name" value="OS05G0367900 PROTEIN"/>
    <property type="match status" value="1"/>
</dbReference>
<comment type="subcellular location">
    <subcellularLocation>
        <location evidence="1">Membrane</location>
    </subcellularLocation>
</comment>
<proteinExistence type="predicted"/>
<dbReference type="GO" id="GO:0009506">
    <property type="term" value="C:plasmodesma"/>
    <property type="evidence" value="ECO:0007669"/>
    <property type="project" value="TreeGrafter"/>
</dbReference>
<keyword evidence="3" id="KW-0812">Transmembrane</keyword>
<feature type="transmembrane region" description="Helical" evidence="3">
    <location>
        <begin position="31"/>
        <end position="56"/>
    </location>
</feature>
<protein>
    <recommendedName>
        <fullName evidence="6">Late embryogenesis abundant protein LEA-2 subgroup domain-containing protein</fullName>
    </recommendedName>
</protein>
<evidence type="ECO:0000313" key="5">
    <source>
        <dbReference type="Proteomes" id="UP000479710"/>
    </source>
</evidence>